<protein>
    <recommendedName>
        <fullName evidence="5">Pheromone receptor</fullName>
    </recommendedName>
</protein>
<feature type="transmembrane region" description="Helical" evidence="2">
    <location>
        <begin position="180"/>
        <end position="197"/>
    </location>
</feature>
<gene>
    <name evidence="3" type="ORF">VKT23_015630</name>
</gene>
<feature type="transmembrane region" description="Helical" evidence="2">
    <location>
        <begin position="94"/>
        <end position="112"/>
    </location>
</feature>
<proteinExistence type="predicted"/>
<evidence type="ECO:0000256" key="2">
    <source>
        <dbReference type="SAM" id="Phobius"/>
    </source>
</evidence>
<feature type="transmembrane region" description="Helical" evidence="2">
    <location>
        <begin position="62"/>
        <end position="82"/>
    </location>
</feature>
<name>A0ABR1IX33_9AGAR</name>
<accession>A0ABR1IX33</accession>
<feature type="transmembrane region" description="Helical" evidence="2">
    <location>
        <begin position="32"/>
        <end position="50"/>
    </location>
</feature>
<keyword evidence="2" id="KW-1133">Transmembrane helix</keyword>
<keyword evidence="2" id="KW-0812">Transmembrane</keyword>
<feature type="transmembrane region" description="Helical" evidence="2">
    <location>
        <begin position="282"/>
        <end position="300"/>
    </location>
</feature>
<feature type="transmembrane region" description="Helical" evidence="2">
    <location>
        <begin position="133"/>
        <end position="156"/>
    </location>
</feature>
<dbReference type="EMBL" id="JBANRG010000054">
    <property type="protein sequence ID" value="KAK7443457.1"/>
    <property type="molecule type" value="Genomic_DNA"/>
</dbReference>
<reference evidence="3 4" key="1">
    <citation type="submission" date="2024-01" db="EMBL/GenBank/DDBJ databases">
        <title>A draft genome for the cacao thread blight pathogen Marasmiellus scandens.</title>
        <authorList>
            <person name="Baruah I.K."/>
            <person name="Leung J."/>
            <person name="Bukari Y."/>
            <person name="Amoako-Attah I."/>
            <person name="Meinhardt L.W."/>
            <person name="Bailey B.A."/>
            <person name="Cohen S.P."/>
        </authorList>
    </citation>
    <scope>NUCLEOTIDE SEQUENCE [LARGE SCALE GENOMIC DNA]</scope>
    <source>
        <strain evidence="3 4">GH-19</strain>
    </source>
</reference>
<evidence type="ECO:0000256" key="1">
    <source>
        <dbReference type="SAM" id="MobiDB-lite"/>
    </source>
</evidence>
<sequence length="402" mass="46323">MNDTFNHLLLLQESASDANDGGIPANPDMQGYAVRLSSFVIHLGIAILLTRSDNPRSCYAKILLQILFILIGTLSSISRNQLNVADAQFTIVQTRSPVCVYILLFIIPRLFFHNSMYKQIGAQKTARKLDWRILFDRFLALLSILLVLILHLVLYFDPSAYMLGESSVILISADHKAQKYVLLAIGICLAVFYETLLHRGSAGWKVRRALMRTLTRSSNRSKGVGQRLTRHHYWGLFASWGTMLTVHPWMLFVLAAIMFWHWSIQMEIWTIEEGYQFTYGQFLAIAPAIEVFYQCLKLFWTTRKDLILFTRQFPSKFLCVVTGTDGEYQLDLQSLPTSPWDFVRPDVSPREEDLPTQAPVEMHPIEQGRQARSRRHDDRSEVDITDNPPYVRRSRRRRLVPG</sequence>
<feature type="transmembrane region" description="Helical" evidence="2">
    <location>
        <begin position="236"/>
        <end position="262"/>
    </location>
</feature>
<evidence type="ECO:0000313" key="3">
    <source>
        <dbReference type="EMBL" id="KAK7443457.1"/>
    </source>
</evidence>
<evidence type="ECO:0000313" key="4">
    <source>
        <dbReference type="Proteomes" id="UP001498398"/>
    </source>
</evidence>
<feature type="region of interest" description="Disordered" evidence="1">
    <location>
        <begin position="350"/>
        <end position="402"/>
    </location>
</feature>
<organism evidence="3 4">
    <name type="scientific">Marasmiellus scandens</name>
    <dbReference type="NCBI Taxonomy" id="2682957"/>
    <lineage>
        <taxon>Eukaryota</taxon>
        <taxon>Fungi</taxon>
        <taxon>Dikarya</taxon>
        <taxon>Basidiomycota</taxon>
        <taxon>Agaricomycotina</taxon>
        <taxon>Agaricomycetes</taxon>
        <taxon>Agaricomycetidae</taxon>
        <taxon>Agaricales</taxon>
        <taxon>Marasmiineae</taxon>
        <taxon>Omphalotaceae</taxon>
        <taxon>Marasmiellus</taxon>
    </lineage>
</organism>
<keyword evidence="4" id="KW-1185">Reference proteome</keyword>
<evidence type="ECO:0008006" key="5">
    <source>
        <dbReference type="Google" id="ProtNLM"/>
    </source>
</evidence>
<comment type="caution">
    <text evidence="3">The sequence shown here is derived from an EMBL/GenBank/DDBJ whole genome shotgun (WGS) entry which is preliminary data.</text>
</comment>
<feature type="compositionally biased region" description="Basic residues" evidence="1">
    <location>
        <begin position="392"/>
        <end position="402"/>
    </location>
</feature>
<keyword evidence="2" id="KW-0472">Membrane</keyword>
<dbReference type="Proteomes" id="UP001498398">
    <property type="component" value="Unassembled WGS sequence"/>
</dbReference>